<dbReference type="GO" id="GO:0046872">
    <property type="term" value="F:metal ion binding"/>
    <property type="evidence" value="ECO:0007669"/>
    <property type="project" value="UniProtKB-KW"/>
</dbReference>
<dbReference type="PANTHER" id="PTHR12153">
    <property type="entry name" value="SELENOPROTEIN O"/>
    <property type="match status" value="1"/>
</dbReference>
<evidence type="ECO:0000313" key="10">
    <source>
        <dbReference type="EMBL" id="KAK7891674.1"/>
    </source>
</evidence>
<accession>A0AAW0N4T1</accession>
<evidence type="ECO:0000256" key="8">
    <source>
        <dbReference type="ARBA" id="ARBA00022842"/>
    </source>
</evidence>
<evidence type="ECO:0000256" key="2">
    <source>
        <dbReference type="ARBA" id="ARBA00009747"/>
    </source>
</evidence>
<protein>
    <recommendedName>
        <fullName evidence="9">Selenoprotein O</fullName>
    </recommendedName>
</protein>
<keyword evidence="4" id="KW-0548">Nucleotidyltransferase</keyword>
<evidence type="ECO:0000256" key="7">
    <source>
        <dbReference type="ARBA" id="ARBA00022840"/>
    </source>
</evidence>
<dbReference type="Pfam" id="PF02696">
    <property type="entry name" value="SelO"/>
    <property type="match status" value="1"/>
</dbReference>
<keyword evidence="5" id="KW-0479">Metal-binding</keyword>
<dbReference type="InterPro" id="IPR003846">
    <property type="entry name" value="SelO"/>
</dbReference>
<dbReference type="Proteomes" id="UP001460270">
    <property type="component" value="Unassembled WGS sequence"/>
</dbReference>
<dbReference type="GO" id="GO:0016779">
    <property type="term" value="F:nucleotidyltransferase activity"/>
    <property type="evidence" value="ECO:0007669"/>
    <property type="project" value="UniProtKB-KW"/>
</dbReference>
<evidence type="ECO:0000256" key="9">
    <source>
        <dbReference type="ARBA" id="ARBA00031547"/>
    </source>
</evidence>
<proteinExistence type="inferred from homology"/>
<keyword evidence="8" id="KW-0460">Magnesium</keyword>
<evidence type="ECO:0000256" key="3">
    <source>
        <dbReference type="ARBA" id="ARBA00022679"/>
    </source>
</evidence>
<evidence type="ECO:0000256" key="6">
    <source>
        <dbReference type="ARBA" id="ARBA00022741"/>
    </source>
</evidence>
<keyword evidence="11" id="KW-1185">Reference proteome</keyword>
<comment type="cofactor">
    <cofactor evidence="1">
        <name>Mg(2+)</name>
        <dbReference type="ChEBI" id="CHEBI:18420"/>
    </cofactor>
</comment>
<keyword evidence="3" id="KW-0808">Transferase</keyword>
<evidence type="ECO:0000256" key="5">
    <source>
        <dbReference type="ARBA" id="ARBA00022723"/>
    </source>
</evidence>
<dbReference type="GO" id="GO:0005524">
    <property type="term" value="F:ATP binding"/>
    <property type="evidence" value="ECO:0007669"/>
    <property type="project" value="UniProtKB-KW"/>
</dbReference>
<evidence type="ECO:0000256" key="4">
    <source>
        <dbReference type="ARBA" id="ARBA00022695"/>
    </source>
</evidence>
<keyword evidence="6" id="KW-0547">Nucleotide-binding</keyword>
<comment type="caution">
    <text evidence="10">The sequence shown here is derived from an EMBL/GenBank/DDBJ whole genome shotgun (WGS) entry which is preliminary data.</text>
</comment>
<reference evidence="11" key="1">
    <citation type="submission" date="2024-04" db="EMBL/GenBank/DDBJ databases">
        <title>Salinicola lusitanus LLJ914,a marine bacterium isolated from the Okinawa Trough.</title>
        <authorList>
            <person name="Li J."/>
        </authorList>
    </citation>
    <scope>NUCLEOTIDE SEQUENCE [LARGE SCALE GENOMIC DNA]</scope>
</reference>
<evidence type="ECO:0000256" key="1">
    <source>
        <dbReference type="ARBA" id="ARBA00001946"/>
    </source>
</evidence>
<comment type="similarity">
    <text evidence="2">Belongs to the SELO family.</text>
</comment>
<keyword evidence="7" id="KW-0067">ATP-binding</keyword>
<dbReference type="AlphaFoldDB" id="A0AAW0N4T1"/>
<dbReference type="EMBL" id="JBBPFD010000017">
    <property type="protein sequence ID" value="KAK7891674.1"/>
    <property type="molecule type" value="Genomic_DNA"/>
</dbReference>
<sequence>MSILGLTLDYGPYGFMDRFDPDFICNASDNSGRYSYQAQPAICRWNLVKLAEALAPELPSERADGIIDEYMDMYNRFYLENMRRKIGLLKKEEPEDEQLITELLQTMHNTGADFTNTFRCLSQIPCPIDGENEGDIIKQATQLLLARVLL</sequence>
<name>A0AAW0N4T1_9GOBI</name>
<dbReference type="PANTHER" id="PTHR12153:SF15">
    <property type="entry name" value="PROTEIN ADENYLYLTRANSFERASE SELO, MITOCHONDRIAL"/>
    <property type="match status" value="1"/>
</dbReference>
<organism evidence="10 11">
    <name type="scientific">Mugilogobius chulae</name>
    <name type="common">yellowstripe goby</name>
    <dbReference type="NCBI Taxonomy" id="88201"/>
    <lineage>
        <taxon>Eukaryota</taxon>
        <taxon>Metazoa</taxon>
        <taxon>Chordata</taxon>
        <taxon>Craniata</taxon>
        <taxon>Vertebrata</taxon>
        <taxon>Euteleostomi</taxon>
        <taxon>Actinopterygii</taxon>
        <taxon>Neopterygii</taxon>
        <taxon>Teleostei</taxon>
        <taxon>Neoteleostei</taxon>
        <taxon>Acanthomorphata</taxon>
        <taxon>Gobiaria</taxon>
        <taxon>Gobiiformes</taxon>
        <taxon>Gobioidei</taxon>
        <taxon>Gobiidae</taxon>
        <taxon>Gobionellinae</taxon>
        <taxon>Mugilogobius</taxon>
    </lineage>
</organism>
<evidence type="ECO:0000313" key="11">
    <source>
        <dbReference type="Proteomes" id="UP001460270"/>
    </source>
</evidence>
<gene>
    <name evidence="10" type="ORF">WMY93_023637</name>
</gene>